<evidence type="ECO:0000313" key="1">
    <source>
        <dbReference type="EMBL" id="SDN35377.1"/>
    </source>
</evidence>
<name>A0A1H0APF3_9ACTN</name>
<dbReference type="EMBL" id="FNHE01000017">
    <property type="protein sequence ID" value="SDN35377.1"/>
    <property type="molecule type" value="Genomic_DNA"/>
</dbReference>
<dbReference type="Proteomes" id="UP000198680">
    <property type="component" value="Unassembled WGS sequence"/>
</dbReference>
<organism evidence="1 2">
    <name type="scientific">Geodermatophilus siccatus</name>
    <dbReference type="NCBI Taxonomy" id="1137991"/>
    <lineage>
        <taxon>Bacteria</taxon>
        <taxon>Bacillati</taxon>
        <taxon>Actinomycetota</taxon>
        <taxon>Actinomycetes</taxon>
        <taxon>Geodermatophilales</taxon>
        <taxon>Geodermatophilaceae</taxon>
        <taxon>Geodermatophilus</taxon>
    </lineage>
</organism>
<protein>
    <submittedName>
        <fullName evidence="1">Uncharacterized protein</fullName>
    </submittedName>
</protein>
<dbReference type="AlphaFoldDB" id="A0A1H0APF3"/>
<reference evidence="2" key="1">
    <citation type="submission" date="2016-10" db="EMBL/GenBank/DDBJ databases">
        <authorList>
            <person name="Varghese N."/>
            <person name="Submissions S."/>
        </authorList>
    </citation>
    <scope>NUCLEOTIDE SEQUENCE [LARGE SCALE GENOMIC DNA]</scope>
    <source>
        <strain evidence="2">DSM 45419</strain>
    </source>
</reference>
<keyword evidence="2" id="KW-1185">Reference proteome</keyword>
<accession>A0A1H0APF3</accession>
<gene>
    <name evidence="1" type="ORF">SAMN05660642_04646</name>
</gene>
<evidence type="ECO:0000313" key="2">
    <source>
        <dbReference type="Proteomes" id="UP000198680"/>
    </source>
</evidence>
<sequence length="78" mass="7924">MDGSMAGVTPEQAAAILDSVPEDWPLVAAGEAQVADGRHVVLLEVEEATPEIRAWLAQQPPGAVHLTAVVRGAAGGTA</sequence>
<proteinExistence type="predicted"/>